<gene>
    <name evidence="1" type="ORF">NCTC11694_00155</name>
</gene>
<evidence type="ECO:0000313" key="1">
    <source>
        <dbReference type="EMBL" id="STR39018.1"/>
    </source>
</evidence>
<name>A0A7H4LS92_9ENTR</name>
<dbReference type="Proteomes" id="UP000255050">
    <property type="component" value="Unassembled WGS sequence"/>
</dbReference>
<dbReference type="EMBL" id="UGJR01000002">
    <property type="protein sequence ID" value="STR39018.1"/>
    <property type="molecule type" value="Genomic_DNA"/>
</dbReference>
<dbReference type="AlphaFoldDB" id="A0A7H4LS92"/>
<comment type="caution">
    <text evidence="1">The sequence shown here is derived from an EMBL/GenBank/DDBJ whole genome shotgun (WGS) entry which is preliminary data.</text>
</comment>
<organism evidence="1 2">
    <name type="scientific">Klebsiella michiganensis</name>
    <dbReference type="NCBI Taxonomy" id="1134687"/>
    <lineage>
        <taxon>Bacteria</taxon>
        <taxon>Pseudomonadati</taxon>
        <taxon>Pseudomonadota</taxon>
        <taxon>Gammaproteobacteria</taxon>
        <taxon>Enterobacterales</taxon>
        <taxon>Enterobacteriaceae</taxon>
        <taxon>Klebsiella/Raoultella group</taxon>
        <taxon>Klebsiella</taxon>
    </lineage>
</organism>
<proteinExistence type="predicted"/>
<reference evidence="1 2" key="1">
    <citation type="submission" date="2018-06" db="EMBL/GenBank/DDBJ databases">
        <authorList>
            <consortium name="Pathogen Informatics"/>
            <person name="Doyle S."/>
        </authorList>
    </citation>
    <scope>NUCLEOTIDE SEQUENCE [LARGE SCALE GENOMIC DNA]</scope>
    <source>
        <strain evidence="1 2">NCTC11694</strain>
    </source>
</reference>
<accession>A0A7H4LS92</accession>
<evidence type="ECO:0000313" key="2">
    <source>
        <dbReference type="Proteomes" id="UP000255050"/>
    </source>
</evidence>
<protein>
    <submittedName>
        <fullName evidence="1">Uncharacterized protein</fullName>
    </submittedName>
</protein>
<sequence>MRANALGALCLLLAGIADQLDMFIGLIAIQAIEGIQRQAQRFGEGAQQGDPNLGHFPLPGQ</sequence>